<dbReference type="EMBL" id="JAVFCB010000001">
    <property type="protein sequence ID" value="MDQ4212678.1"/>
    <property type="molecule type" value="Genomic_DNA"/>
</dbReference>
<evidence type="ECO:0000313" key="4">
    <source>
        <dbReference type="Proteomes" id="UP001230289"/>
    </source>
</evidence>
<feature type="region of interest" description="Disordered" evidence="1">
    <location>
        <begin position="123"/>
        <end position="146"/>
    </location>
</feature>
<comment type="caution">
    <text evidence="3">The sequence shown here is derived from an EMBL/GenBank/DDBJ whole genome shotgun (WGS) entry which is preliminary data.</text>
</comment>
<reference evidence="3 4" key="1">
    <citation type="submission" date="2023-08" db="EMBL/GenBank/DDBJ databases">
        <title>Microbacterium sp. nov., isolated from a waste landfill.</title>
        <authorList>
            <person name="Wen W."/>
        </authorList>
    </citation>
    <scope>NUCLEOTIDE SEQUENCE [LARGE SCALE GENOMIC DNA]</scope>
    <source>
        <strain evidence="3 4">ASV81</strain>
    </source>
</reference>
<accession>A0ABU0XC43</accession>
<feature type="compositionally biased region" description="Low complexity" evidence="1">
    <location>
        <begin position="31"/>
        <end position="47"/>
    </location>
</feature>
<organism evidence="3 4">
    <name type="scientific">Microbacterium capsulatum</name>
    <dbReference type="NCBI Taxonomy" id="3041921"/>
    <lineage>
        <taxon>Bacteria</taxon>
        <taxon>Bacillati</taxon>
        <taxon>Actinomycetota</taxon>
        <taxon>Actinomycetes</taxon>
        <taxon>Micrococcales</taxon>
        <taxon>Microbacteriaceae</taxon>
        <taxon>Microbacterium</taxon>
    </lineage>
</organism>
<keyword evidence="4" id="KW-1185">Reference proteome</keyword>
<keyword evidence="2" id="KW-0732">Signal</keyword>
<sequence length="146" mass="14504">MKVSKRIGYTAATVAVALALAGGTAAVASAATLPSPSPSTGSSAGHAGTHHGRTGKGDRQHTALSADELAKVTAAVTAKDPGATVKRSWKDADGSFDVVVTSGSTRTRFEVSADYTTVTADAAMPHHHHGGHDGGQKSGGSNDAEG</sequence>
<proteinExistence type="predicted"/>
<dbReference type="Proteomes" id="UP001230289">
    <property type="component" value="Unassembled WGS sequence"/>
</dbReference>
<protein>
    <recommendedName>
        <fullName evidence="5">PepSY domain-containing protein</fullName>
    </recommendedName>
</protein>
<name>A0ABU0XC43_9MICO</name>
<feature type="chain" id="PRO_5046588881" description="PepSY domain-containing protein" evidence="2">
    <location>
        <begin position="31"/>
        <end position="146"/>
    </location>
</feature>
<evidence type="ECO:0008006" key="5">
    <source>
        <dbReference type="Google" id="ProtNLM"/>
    </source>
</evidence>
<gene>
    <name evidence="3" type="ORF">RBR11_01980</name>
</gene>
<dbReference type="RefSeq" id="WP_308487607.1">
    <property type="nucleotide sequence ID" value="NZ_JAVFCB010000001.1"/>
</dbReference>
<evidence type="ECO:0000256" key="2">
    <source>
        <dbReference type="SAM" id="SignalP"/>
    </source>
</evidence>
<evidence type="ECO:0000256" key="1">
    <source>
        <dbReference type="SAM" id="MobiDB-lite"/>
    </source>
</evidence>
<feature type="region of interest" description="Disordered" evidence="1">
    <location>
        <begin position="31"/>
        <end position="63"/>
    </location>
</feature>
<feature type="signal peptide" evidence="2">
    <location>
        <begin position="1"/>
        <end position="30"/>
    </location>
</feature>
<evidence type="ECO:0000313" key="3">
    <source>
        <dbReference type="EMBL" id="MDQ4212678.1"/>
    </source>
</evidence>